<dbReference type="Gene3D" id="3.30.200.20">
    <property type="entry name" value="Phosphorylase Kinase, domain 1"/>
    <property type="match status" value="1"/>
</dbReference>
<dbReference type="SUPFAM" id="SSF56112">
    <property type="entry name" value="Protein kinase-like (PK-like)"/>
    <property type="match status" value="1"/>
</dbReference>
<keyword evidence="1" id="KW-0067">ATP-binding</keyword>
<name>A0A226DTW7_FOLCA</name>
<proteinExistence type="predicted"/>
<dbReference type="Proteomes" id="UP000198287">
    <property type="component" value="Unassembled WGS sequence"/>
</dbReference>
<evidence type="ECO:0000256" key="1">
    <source>
        <dbReference type="PROSITE-ProRule" id="PRU10141"/>
    </source>
</evidence>
<dbReference type="OrthoDB" id="4062651at2759"/>
<feature type="binding site" evidence="1">
    <location>
        <position position="49"/>
    </location>
    <ligand>
        <name>ATP</name>
        <dbReference type="ChEBI" id="CHEBI:30616"/>
    </ligand>
</feature>
<accession>A0A226DTW7</accession>
<keyword evidence="2" id="KW-0418">Kinase</keyword>
<dbReference type="AlphaFoldDB" id="A0A226DTW7"/>
<sequence length="213" mass="24336">MAKKDLANTDLQVSNDFIDNITTFESFLGHGAFGIVLKAKISSDFYAVKFILLNKTLTQDEARREFEIPLALDEHDTIVKIHQFVENKVLSVSQVEKILQLSHPAIDHSGEEALRHGESIKWTCIQMELCGRSFKHWLDEFKPLKDSNFDSNEASRHCEKLGGWRSLAELGVRRVRPTYRPTLSNGPRGGRYVEGSGPRPLYFVIYILFELIQ</sequence>
<keyword evidence="1" id="KW-0547">Nucleotide-binding</keyword>
<keyword evidence="3" id="KW-1185">Reference proteome</keyword>
<dbReference type="InterPro" id="IPR017441">
    <property type="entry name" value="Protein_kinase_ATP_BS"/>
</dbReference>
<keyword evidence="2" id="KW-0808">Transferase</keyword>
<comment type="caution">
    <text evidence="2">The sequence shown here is derived from an EMBL/GenBank/DDBJ whole genome shotgun (WGS) entry which is preliminary data.</text>
</comment>
<dbReference type="GO" id="GO:0016301">
    <property type="term" value="F:kinase activity"/>
    <property type="evidence" value="ECO:0007669"/>
    <property type="project" value="UniProtKB-KW"/>
</dbReference>
<organism evidence="2 3">
    <name type="scientific">Folsomia candida</name>
    <name type="common">Springtail</name>
    <dbReference type="NCBI Taxonomy" id="158441"/>
    <lineage>
        <taxon>Eukaryota</taxon>
        <taxon>Metazoa</taxon>
        <taxon>Ecdysozoa</taxon>
        <taxon>Arthropoda</taxon>
        <taxon>Hexapoda</taxon>
        <taxon>Collembola</taxon>
        <taxon>Entomobryomorpha</taxon>
        <taxon>Isotomoidea</taxon>
        <taxon>Isotomidae</taxon>
        <taxon>Proisotominae</taxon>
        <taxon>Folsomia</taxon>
    </lineage>
</organism>
<reference evidence="2 3" key="1">
    <citation type="submission" date="2015-12" db="EMBL/GenBank/DDBJ databases">
        <title>The genome of Folsomia candida.</title>
        <authorList>
            <person name="Faddeeva A."/>
            <person name="Derks M.F."/>
            <person name="Anvar Y."/>
            <person name="Smit S."/>
            <person name="Van Straalen N."/>
            <person name="Roelofs D."/>
        </authorList>
    </citation>
    <scope>NUCLEOTIDE SEQUENCE [LARGE SCALE GENOMIC DNA]</scope>
    <source>
        <strain evidence="2 3">VU population</strain>
        <tissue evidence="2">Whole body</tissue>
    </source>
</reference>
<dbReference type="GO" id="GO:0005524">
    <property type="term" value="F:ATP binding"/>
    <property type="evidence" value="ECO:0007669"/>
    <property type="project" value="UniProtKB-UniRule"/>
</dbReference>
<gene>
    <name evidence="2" type="ORF">Fcan01_16703</name>
</gene>
<dbReference type="InterPro" id="IPR011009">
    <property type="entry name" value="Kinase-like_dom_sf"/>
</dbReference>
<evidence type="ECO:0000313" key="3">
    <source>
        <dbReference type="Proteomes" id="UP000198287"/>
    </source>
</evidence>
<evidence type="ECO:0000313" key="2">
    <source>
        <dbReference type="EMBL" id="OXA48500.1"/>
    </source>
</evidence>
<protein>
    <submittedName>
        <fullName evidence="2">Calcium-dependent protein kinase 18</fullName>
    </submittedName>
</protein>
<dbReference type="EMBL" id="LNIX01000011">
    <property type="protein sequence ID" value="OXA48500.1"/>
    <property type="molecule type" value="Genomic_DNA"/>
</dbReference>
<dbReference type="PROSITE" id="PS00107">
    <property type="entry name" value="PROTEIN_KINASE_ATP"/>
    <property type="match status" value="1"/>
</dbReference>